<gene>
    <name evidence="1" type="ORF">Esi_0212_0032</name>
</gene>
<sequence length="146" mass="15937">MSPLVINALVSVLFKPDTEATGAAAAALERRSDWEFTEEEERAVTSRVCGVASHLTELRFMLATAVERTPSIAKYGMFSDYGMSENVENDPLAQMNQAECLLALYILHKENAGGAAVDFLDAERLDVLAGLDKLESTHGLYSSLYC</sequence>
<accession>D7FRB2</accession>
<protein>
    <submittedName>
        <fullName evidence="1">Uncharacterized protein</fullName>
    </submittedName>
</protein>
<keyword evidence="2" id="KW-1185">Reference proteome</keyword>
<organism evidence="1 2">
    <name type="scientific">Ectocarpus siliculosus</name>
    <name type="common">Brown alga</name>
    <name type="synonym">Conferva siliculosa</name>
    <dbReference type="NCBI Taxonomy" id="2880"/>
    <lineage>
        <taxon>Eukaryota</taxon>
        <taxon>Sar</taxon>
        <taxon>Stramenopiles</taxon>
        <taxon>Ochrophyta</taxon>
        <taxon>PX clade</taxon>
        <taxon>Phaeophyceae</taxon>
        <taxon>Ectocarpales</taxon>
        <taxon>Ectocarpaceae</taxon>
        <taxon>Ectocarpus</taxon>
    </lineage>
</organism>
<dbReference type="AlphaFoldDB" id="D7FRB2"/>
<dbReference type="EMBL" id="FN649752">
    <property type="protein sequence ID" value="CBJ30703.1"/>
    <property type="molecule type" value="Genomic_DNA"/>
</dbReference>
<dbReference type="OrthoDB" id="4418812at2759"/>
<evidence type="ECO:0000313" key="2">
    <source>
        <dbReference type="Proteomes" id="UP000002630"/>
    </source>
</evidence>
<dbReference type="Proteomes" id="UP000002630">
    <property type="component" value="Linkage Group LG27"/>
</dbReference>
<dbReference type="InParanoid" id="D7FRB2"/>
<proteinExistence type="predicted"/>
<dbReference type="eggNOG" id="ENOG502SYMA">
    <property type="taxonomic scope" value="Eukaryota"/>
</dbReference>
<reference evidence="1 2" key="1">
    <citation type="journal article" date="2010" name="Nature">
        <title>The Ectocarpus genome and the independent evolution of multicellularity in brown algae.</title>
        <authorList>
            <person name="Cock J.M."/>
            <person name="Sterck L."/>
            <person name="Rouze P."/>
            <person name="Scornet D."/>
            <person name="Allen A.E."/>
            <person name="Amoutzias G."/>
            <person name="Anthouard V."/>
            <person name="Artiguenave F."/>
            <person name="Aury J.M."/>
            <person name="Badger J.H."/>
            <person name="Beszteri B."/>
            <person name="Billiau K."/>
            <person name="Bonnet E."/>
            <person name="Bothwell J.H."/>
            <person name="Bowler C."/>
            <person name="Boyen C."/>
            <person name="Brownlee C."/>
            <person name="Carrano C.J."/>
            <person name="Charrier B."/>
            <person name="Cho G.Y."/>
            <person name="Coelho S.M."/>
            <person name="Collen J."/>
            <person name="Corre E."/>
            <person name="Da Silva C."/>
            <person name="Delage L."/>
            <person name="Delaroque N."/>
            <person name="Dittami S.M."/>
            <person name="Doulbeau S."/>
            <person name="Elias M."/>
            <person name="Farnham G."/>
            <person name="Gachon C.M."/>
            <person name="Gschloessl B."/>
            <person name="Heesch S."/>
            <person name="Jabbari K."/>
            <person name="Jubin C."/>
            <person name="Kawai H."/>
            <person name="Kimura K."/>
            <person name="Kloareg B."/>
            <person name="Kupper F.C."/>
            <person name="Lang D."/>
            <person name="Le Bail A."/>
            <person name="Leblanc C."/>
            <person name="Lerouge P."/>
            <person name="Lohr M."/>
            <person name="Lopez P.J."/>
            <person name="Martens C."/>
            <person name="Maumus F."/>
            <person name="Michel G."/>
            <person name="Miranda-Saavedra D."/>
            <person name="Morales J."/>
            <person name="Moreau H."/>
            <person name="Motomura T."/>
            <person name="Nagasato C."/>
            <person name="Napoli C.A."/>
            <person name="Nelson D.R."/>
            <person name="Nyvall-Collen P."/>
            <person name="Peters A.F."/>
            <person name="Pommier C."/>
            <person name="Potin P."/>
            <person name="Poulain J."/>
            <person name="Quesneville H."/>
            <person name="Read B."/>
            <person name="Rensing S.A."/>
            <person name="Ritter A."/>
            <person name="Rousvoal S."/>
            <person name="Samanta M."/>
            <person name="Samson G."/>
            <person name="Schroeder D.C."/>
            <person name="Segurens B."/>
            <person name="Strittmatter M."/>
            <person name="Tonon T."/>
            <person name="Tregear J.W."/>
            <person name="Valentin K."/>
            <person name="von Dassow P."/>
            <person name="Yamagishi T."/>
            <person name="Van de Peer Y."/>
            <person name="Wincker P."/>
        </authorList>
    </citation>
    <scope>NUCLEOTIDE SEQUENCE [LARGE SCALE GENOMIC DNA]</scope>
    <source>
        <strain evidence="2">Ec32 / CCAP1310/4</strain>
    </source>
</reference>
<dbReference type="EMBL" id="FN648390">
    <property type="protein sequence ID" value="CBJ30703.1"/>
    <property type="molecule type" value="Genomic_DNA"/>
</dbReference>
<name>D7FRB2_ECTSI</name>
<evidence type="ECO:0000313" key="1">
    <source>
        <dbReference type="EMBL" id="CBJ30703.1"/>
    </source>
</evidence>